<evidence type="ECO:0000256" key="1">
    <source>
        <dbReference type="SAM" id="SignalP"/>
    </source>
</evidence>
<dbReference type="SUPFAM" id="SSF51126">
    <property type="entry name" value="Pectin lyase-like"/>
    <property type="match status" value="1"/>
</dbReference>
<feature type="domain" description="Right handed beta helix" evidence="2">
    <location>
        <begin position="109"/>
        <end position="234"/>
    </location>
</feature>
<proteinExistence type="predicted"/>
<keyword evidence="1" id="KW-0732">Signal</keyword>
<dbReference type="InterPro" id="IPR011050">
    <property type="entry name" value="Pectin_lyase_fold/virulence"/>
</dbReference>
<evidence type="ECO:0000259" key="2">
    <source>
        <dbReference type="Pfam" id="PF13229"/>
    </source>
</evidence>
<dbReference type="Pfam" id="PF13229">
    <property type="entry name" value="Beta_helix"/>
    <property type="match status" value="1"/>
</dbReference>
<feature type="signal peptide" evidence="1">
    <location>
        <begin position="1"/>
        <end position="22"/>
    </location>
</feature>
<dbReference type="InterPro" id="IPR039448">
    <property type="entry name" value="Beta_helix"/>
</dbReference>
<sequence>MNIIFKSAAVALCLGTSALAWAQAETETAPAATEEAAMADNVIRVVPGENAQEDIQEALILAEPGSVIELGAGIYNLTGALSLDVPNITLRGAGMDQTILSFKGQTTGSEGLLVTAGGAWIENLAIEDTPGDGIKAKGVDQITFKDVRVEWTRGPNAENGAYGLYPVESKNVLIDGAVVRGASDAGIYVGQSQQIIVRNSRAEFNVAGIEIENCYFADVYDNVATRNTGGILIFDMPNLPQKGGHSIRIYNNKSFANDTANFAPPGNVVGSVPRGTGLIVMANHDVEVYDNEFYDNASINVSVNAYQRDYNDPEFDPLPRNIYIHDNTYGRAGWDPDKAVKDLVAPLTGTPIPDIVWDGAVDGIWAAFFGADEGKGVYVKEAATVKVANLNVVRDMILPWDVSPTFELEEYQGTLPPRDAVKLPQDK</sequence>
<reference evidence="3" key="1">
    <citation type="submission" date="2023-01" db="EMBL/GenBank/DDBJ databases">
        <title>The genome sequence of Kordiimonadaceae bacterium 6D33.</title>
        <authorList>
            <person name="Liu Y."/>
        </authorList>
    </citation>
    <scope>NUCLEOTIDE SEQUENCE</scope>
    <source>
        <strain evidence="3">6D33</strain>
    </source>
</reference>
<keyword evidence="4" id="KW-1185">Reference proteome</keyword>
<dbReference type="InterPro" id="IPR022442">
    <property type="entry name" value="SO_2930-like_dom"/>
</dbReference>
<evidence type="ECO:0000313" key="3">
    <source>
        <dbReference type="EMBL" id="WCL54605.1"/>
    </source>
</evidence>
<dbReference type="EMBL" id="CP116805">
    <property type="protein sequence ID" value="WCL54605.1"/>
    <property type="molecule type" value="Genomic_DNA"/>
</dbReference>
<dbReference type="SMART" id="SM00710">
    <property type="entry name" value="PbH1"/>
    <property type="match status" value="7"/>
</dbReference>
<organism evidence="3 4">
    <name type="scientific">Gimibacter soli</name>
    <dbReference type="NCBI Taxonomy" id="3024400"/>
    <lineage>
        <taxon>Bacteria</taxon>
        <taxon>Pseudomonadati</taxon>
        <taxon>Pseudomonadota</taxon>
        <taxon>Alphaproteobacteria</taxon>
        <taxon>Kordiimonadales</taxon>
        <taxon>Temperatibacteraceae</taxon>
        <taxon>Gimibacter</taxon>
    </lineage>
</organism>
<accession>A0AAE9XU86</accession>
<dbReference type="KEGG" id="gso:PH603_02385"/>
<name>A0AAE9XU86_9PROT</name>
<protein>
    <submittedName>
        <fullName evidence="3">Right-handed parallel beta-helix repeat-containing protein</fullName>
    </submittedName>
</protein>
<dbReference type="AlphaFoldDB" id="A0AAE9XU86"/>
<feature type="chain" id="PRO_5042239103" evidence="1">
    <location>
        <begin position="23"/>
        <end position="427"/>
    </location>
</feature>
<dbReference type="InterPro" id="IPR012334">
    <property type="entry name" value="Pectin_lyas_fold"/>
</dbReference>
<dbReference type="NCBIfam" id="TIGR03805">
    <property type="entry name" value="beta_helix_1"/>
    <property type="match status" value="1"/>
</dbReference>
<dbReference type="Proteomes" id="UP001217500">
    <property type="component" value="Chromosome"/>
</dbReference>
<dbReference type="Gene3D" id="2.160.20.10">
    <property type="entry name" value="Single-stranded right-handed beta-helix, Pectin lyase-like"/>
    <property type="match status" value="1"/>
</dbReference>
<gene>
    <name evidence="3" type="ORF">PH603_02385</name>
</gene>
<evidence type="ECO:0000313" key="4">
    <source>
        <dbReference type="Proteomes" id="UP001217500"/>
    </source>
</evidence>
<dbReference type="RefSeq" id="WP_289504324.1">
    <property type="nucleotide sequence ID" value="NZ_CP116805.1"/>
</dbReference>
<dbReference type="InterPro" id="IPR006626">
    <property type="entry name" value="PbH1"/>
</dbReference>